<sequence length="80" mass="8814">MILSTVFVSGAKGTQQHTNSSLHPLHLISYISSSTPSQVEETHLFRCLIPATNRLQYCSLFFAICCNCESNQVTIVHVGC</sequence>
<comment type="caution">
    <text evidence="1">The sequence shown here is derived from an EMBL/GenBank/DDBJ whole genome shotgun (WGS) entry which is preliminary data.</text>
</comment>
<dbReference type="AlphaFoldDB" id="A0AAD8P2A3"/>
<protein>
    <submittedName>
        <fullName evidence="1">Uncharacterized protein</fullName>
    </submittedName>
</protein>
<dbReference type="EMBL" id="JAUHHV010000003">
    <property type="protein sequence ID" value="KAK1429346.1"/>
    <property type="molecule type" value="Genomic_DNA"/>
</dbReference>
<keyword evidence="2" id="KW-1185">Reference proteome</keyword>
<dbReference type="Proteomes" id="UP001229421">
    <property type="component" value="Unassembled WGS sequence"/>
</dbReference>
<organism evidence="1 2">
    <name type="scientific">Tagetes erecta</name>
    <name type="common">African marigold</name>
    <dbReference type="NCBI Taxonomy" id="13708"/>
    <lineage>
        <taxon>Eukaryota</taxon>
        <taxon>Viridiplantae</taxon>
        <taxon>Streptophyta</taxon>
        <taxon>Embryophyta</taxon>
        <taxon>Tracheophyta</taxon>
        <taxon>Spermatophyta</taxon>
        <taxon>Magnoliopsida</taxon>
        <taxon>eudicotyledons</taxon>
        <taxon>Gunneridae</taxon>
        <taxon>Pentapetalae</taxon>
        <taxon>asterids</taxon>
        <taxon>campanulids</taxon>
        <taxon>Asterales</taxon>
        <taxon>Asteraceae</taxon>
        <taxon>Asteroideae</taxon>
        <taxon>Heliantheae alliance</taxon>
        <taxon>Tageteae</taxon>
        <taxon>Tagetes</taxon>
    </lineage>
</organism>
<evidence type="ECO:0000313" key="2">
    <source>
        <dbReference type="Proteomes" id="UP001229421"/>
    </source>
</evidence>
<name>A0AAD8P2A3_TARER</name>
<reference evidence="1" key="1">
    <citation type="journal article" date="2023" name="bioRxiv">
        <title>Improved chromosome-level genome assembly for marigold (Tagetes erecta).</title>
        <authorList>
            <person name="Jiang F."/>
            <person name="Yuan L."/>
            <person name="Wang S."/>
            <person name="Wang H."/>
            <person name="Xu D."/>
            <person name="Wang A."/>
            <person name="Fan W."/>
        </authorList>
    </citation>
    <scope>NUCLEOTIDE SEQUENCE</scope>
    <source>
        <strain evidence="1">WSJ</strain>
        <tissue evidence="1">Leaf</tissue>
    </source>
</reference>
<evidence type="ECO:0000313" key="1">
    <source>
        <dbReference type="EMBL" id="KAK1429346.1"/>
    </source>
</evidence>
<gene>
    <name evidence="1" type="ORF">QVD17_11554</name>
</gene>
<proteinExistence type="predicted"/>
<accession>A0AAD8P2A3</accession>